<sequence length="360" mass="39217">MNIQGISPAFFAVQGKTSAAQVGTVPDLRALTPIAISPVAYTKFDFLQRLRSSTDGGPADGTFLQRLAERYGALRTEIESGGAADSKDEWLTMLDEVYDEVAAEAADRLSGTFDVFFDFGSGRYGEAVDRFDRQAFKSHLLAMAQDAKSASASGAGSVEELLAAKYAASNRMESMSFTDVVRLSGAIRDILGAAPAIAGGDTKTYGAAVADWQSEASRRLDSAGLSDDAKSAAEAALREQAATRLKGGAFVRAVDSMREKIEESMRELARLNAQRAWIDRQLERLAKELPPGHPMLQQLLERERQLIEETKSESLRIKEMQEKRKGVVDDPSSVTELEEYAQVVGSYQERLSSAETRNEP</sequence>
<evidence type="ECO:0000313" key="3">
    <source>
        <dbReference type="Proteomes" id="UP000309676"/>
    </source>
</evidence>
<name>A0A5R9G5I5_9BACL</name>
<dbReference type="AlphaFoldDB" id="A0A5R9G5I5"/>
<reference evidence="2 3" key="1">
    <citation type="submission" date="2019-05" db="EMBL/GenBank/DDBJ databases">
        <authorList>
            <person name="Narsing Rao M.P."/>
            <person name="Li W.J."/>
        </authorList>
    </citation>
    <scope>NUCLEOTIDE SEQUENCE [LARGE SCALE GENOMIC DNA]</scope>
    <source>
        <strain evidence="2 3">SYSU_K30003</strain>
    </source>
</reference>
<protein>
    <submittedName>
        <fullName evidence="2">Uncharacterized protein</fullName>
    </submittedName>
</protein>
<evidence type="ECO:0000256" key="1">
    <source>
        <dbReference type="SAM" id="Coils"/>
    </source>
</evidence>
<evidence type="ECO:0000313" key="2">
    <source>
        <dbReference type="EMBL" id="TLS48758.1"/>
    </source>
</evidence>
<organism evidence="2 3">
    <name type="scientific">Paenibacillus antri</name>
    <dbReference type="NCBI Taxonomy" id="2582848"/>
    <lineage>
        <taxon>Bacteria</taxon>
        <taxon>Bacillati</taxon>
        <taxon>Bacillota</taxon>
        <taxon>Bacilli</taxon>
        <taxon>Bacillales</taxon>
        <taxon>Paenibacillaceae</taxon>
        <taxon>Paenibacillus</taxon>
    </lineage>
</organism>
<dbReference type="RefSeq" id="WP_138197823.1">
    <property type="nucleotide sequence ID" value="NZ_VCIW01000029.1"/>
</dbReference>
<keyword evidence="1" id="KW-0175">Coiled coil</keyword>
<dbReference type="Proteomes" id="UP000309676">
    <property type="component" value="Unassembled WGS sequence"/>
</dbReference>
<gene>
    <name evidence="2" type="ORF">FE782_28865</name>
</gene>
<comment type="caution">
    <text evidence="2">The sequence shown here is derived from an EMBL/GenBank/DDBJ whole genome shotgun (WGS) entry which is preliminary data.</text>
</comment>
<feature type="coiled-coil region" evidence="1">
    <location>
        <begin position="254"/>
        <end position="288"/>
    </location>
</feature>
<proteinExistence type="predicted"/>
<dbReference type="EMBL" id="VCIW01000029">
    <property type="protein sequence ID" value="TLS48758.1"/>
    <property type="molecule type" value="Genomic_DNA"/>
</dbReference>
<keyword evidence="3" id="KW-1185">Reference proteome</keyword>
<accession>A0A5R9G5I5</accession>